<dbReference type="AlphaFoldDB" id="A0A371GQJ2"/>
<dbReference type="Proteomes" id="UP000257109">
    <property type="component" value="Unassembled WGS sequence"/>
</dbReference>
<proteinExistence type="predicted"/>
<gene>
    <name evidence="1" type="ORF">CR513_25072</name>
</gene>
<sequence length="75" mass="8933">MCALIEAKYEKIYSYKSSKEILPRQWRPQVIALKASKNLKKLPIEELLGTLKVHEIELNKDESQRKEIKHHFTRD</sequence>
<reference evidence="1" key="1">
    <citation type="submission" date="2018-05" db="EMBL/GenBank/DDBJ databases">
        <title>Draft genome of Mucuna pruriens seed.</title>
        <authorList>
            <person name="Nnadi N.E."/>
            <person name="Vos R."/>
            <person name="Hasami M.H."/>
            <person name="Devisetty U.K."/>
            <person name="Aguiy J.C."/>
        </authorList>
    </citation>
    <scope>NUCLEOTIDE SEQUENCE [LARGE SCALE GENOMIC DNA]</scope>
    <source>
        <strain evidence="1">JCA_2017</strain>
    </source>
</reference>
<accession>A0A371GQJ2</accession>
<name>A0A371GQJ2_MUCPR</name>
<evidence type="ECO:0000313" key="2">
    <source>
        <dbReference type="Proteomes" id="UP000257109"/>
    </source>
</evidence>
<feature type="non-terminal residue" evidence="1">
    <location>
        <position position="75"/>
    </location>
</feature>
<protein>
    <submittedName>
        <fullName evidence="1">Uncharacterized protein</fullName>
    </submittedName>
</protein>
<comment type="caution">
    <text evidence="1">The sequence shown here is derived from an EMBL/GenBank/DDBJ whole genome shotgun (WGS) entry which is preliminary data.</text>
</comment>
<keyword evidence="2" id="KW-1185">Reference proteome</keyword>
<organism evidence="1 2">
    <name type="scientific">Mucuna pruriens</name>
    <name type="common">Velvet bean</name>
    <name type="synonym">Dolichos pruriens</name>
    <dbReference type="NCBI Taxonomy" id="157652"/>
    <lineage>
        <taxon>Eukaryota</taxon>
        <taxon>Viridiplantae</taxon>
        <taxon>Streptophyta</taxon>
        <taxon>Embryophyta</taxon>
        <taxon>Tracheophyta</taxon>
        <taxon>Spermatophyta</taxon>
        <taxon>Magnoliopsida</taxon>
        <taxon>eudicotyledons</taxon>
        <taxon>Gunneridae</taxon>
        <taxon>Pentapetalae</taxon>
        <taxon>rosids</taxon>
        <taxon>fabids</taxon>
        <taxon>Fabales</taxon>
        <taxon>Fabaceae</taxon>
        <taxon>Papilionoideae</taxon>
        <taxon>50 kb inversion clade</taxon>
        <taxon>NPAAA clade</taxon>
        <taxon>indigoferoid/millettioid clade</taxon>
        <taxon>Phaseoleae</taxon>
        <taxon>Mucuna</taxon>
    </lineage>
</organism>
<dbReference type="EMBL" id="QJKJ01004790">
    <property type="protein sequence ID" value="RDX92746.1"/>
    <property type="molecule type" value="Genomic_DNA"/>
</dbReference>
<evidence type="ECO:0000313" key="1">
    <source>
        <dbReference type="EMBL" id="RDX92746.1"/>
    </source>
</evidence>